<accession>A0A5A7TNB4</accession>
<name>A0A5A7TNB4_CUCMM</name>
<proteinExistence type="predicted"/>
<evidence type="ECO:0000313" key="1">
    <source>
        <dbReference type="EMBL" id="KAA0044604.1"/>
    </source>
</evidence>
<dbReference type="EMBL" id="SSTE01014815">
    <property type="protein sequence ID" value="KAA0044604.1"/>
    <property type="molecule type" value="Genomic_DNA"/>
</dbReference>
<sequence>MCAVVFESSSSIYLGVLRENMAEFLWTYGSQEVLKKVLKVASEEIGVALGFKKERSKLTKWLHKSEVVLRDINTKKLRHDSVRMWVEDL</sequence>
<reference evidence="1 2" key="1">
    <citation type="submission" date="2019-08" db="EMBL/GenBank/DDBJ databases">
        <title>Draft genome sequences of two oriental melons (Cucumis melo L. var makuwa).</title>
        <authorList>
            <person name="Kwon S.-Y."/>
        </authorList>
    </citation>
    <scope>NUCLEOTIDE SEQUENCE [LARGE SCALE GENOMIC DNA]</scope>
    <source>
        <strain evidence="2">cv. SW 3</strain>
        <tissue evidence="1">Leaf</tissue>
    </source>
</reference>
<gene>
    <name evidence="1" type="ORF">E6C27_scaffold46G003550</name>
</gene>
<dbReference type="OrthoDB" id="2018467at2759"/>
<dbReference type="Proteomes" id="UP000321393">
    <property type="component" value="Unassembled WGS sequence"/>
</dbReference>
<comment type="caution">
    <text evidence="1">The sequence shown here is derived from an EMBL/GenBank/DDBJ whole genome shotgun (WGS) entry which is preliminary data.</text>
</comment>
<dbReference type="AlphaFoldDB" id="A0A5A7TNB4"/>
<protein>
    <submittedName>
        <fullName evidence="1">Disease resistance protein RGA2-like</fullName>
    </submittedName>
</protein>
<evidence type="ECO:0000313" key="2">
    <source>
        <dbReference type="Proteomes" id="UP000321393"/>
    </source>
</evidence>
<organism evidence="1 2">
    <name type="scientific">Cucumis melo var. makuwa</name>
    <name type="common">Oriental melon</name>
    <dbReference type="NCBI Taxonomy" id="1194695"/>
    <lineage>
        <taxon>Eukaryota</taxon>
        <taxon>Viridiplantae</taxon>
        <taxon>Streptophyta</taxon>
        <taxon>Embryophyta</taxon>
        <taxon>Tracheophyta</taxon>
        <taxon>Spermatophyta</taxon>
        <taxon>Magnoliopsida</taxon>
        <taxon>eudicotyledons</taxon>
        <taxon>Gunneridae</taxon>
        <taxon>Pentapetalae</taxon>
        <taxon>rosids</taxon>
        <taxon>fabids</taxon>
        <taxon>Cucurbitales</taxon>
        <taxon>Cucurbitaceae</taxon>
        <taxon>Benincaseae</taxon>
        <taxon>Cucumis</taxon>
    </lineage>
</organism>